<evidence type="ECO:0000256" key="4">
    <source>
        <dbReference type="ARBA" id="ARBA00023242"/>
    </source>
</evidence>
<dbReference type="GO" id="GO:0010629">
    <property type="term" value="P:negative regulation of gene expression"/>
    <property type="evidence" value="ECO:0007669"/>
    <property type="project" value="UniProtKB-ARBA"/>
</dbReference>
<evidence type="ECO:0000313" key="9">
    <source>
        <dbReference type="EMBL" id="EPE08774.1"/>
    </source>
</evidence>
<evidence type="ECO:0000256" key="6">
    <source>
        <dbReference type="SAM" id="MobiDB-lite"/>
    </source>
</evidence>
<keyword evidence="3 5" id="KW-0694">RNA-binding</keyword>
<dbReference type="InterPro" id="IPR012677">
    <property type="entry name" value="Nucleotide-bd_a/b_plait_sf"/>
</dbReference>
<dbReference type="GO" id="GO:0031126">
    <property type="term" value="P:sno(s)RNA 3'-end processing"/>
    <property type="evidence" value="ECO:0007669"/>
    <property type="project" value="UniProtKB-ARBA"/>
</dbReference>
<protein>
    <submittedName>
        <fullName evidence="9">Nrd1 protein</fullName>
    </submittedName>
</protein>
<feature type="compositionally biased region" description="Low complexity" evidence="6">
    <location>
        <begin position="205"/>
        <end position="243"/>
    </location>
</feature>
<dbReference type="Pfam" id="PF21380">
    <property type="entry name" value="Nrd1-Seb1_dom2"/>
    <property type="match status" value="1"/>
</dbReference>
<accession>S3C5J7</accession>
<proteinExistence type="predicted"/>
<sequence>MASSPVTELEAGLQAMQGLKPPGVSGSRITALTSLCVNNVQSESVLVQKLYTHFKKAPGTHKLGVLYVVDSVTRKWLDQAKQNGQPVNGSAPDGSYAAGVNRVTELIPVLMNDILSTAPADQKDKIKKLVDIWEKGQTFPAPLIESFKAKFNAPPPNTSTTPPGSPPANAPNANANGPRFGAPPAAPSALPPNIMETLANLAKQSSAPAASATPPTMSTPFGQPQQSYSAQPPVSAPYSAPAPYQMAPAQQPPFSLPFGQANIAASAPAPAPAANSQLPPALAGLAGLISAASQQQPPPMQPVQQQPPPQQQGAPNLQQNLMLIQALLAQGLPIESITSILGSFGGAQGGALAGAAGAGSLVPSAIAAAAAAAGGNGQSGQWPPNGNAQAGGWGNGNADRGYGTRGRSRSRSPQYWENNGDHNGRRGSPNGRGGGGDRGRGRDYRQRSPPGDHRNGGNNSPRQPPGPGEKWIEHDSTLPSGSIRVLSRTLFVGGVTIPEADLRAIFLRFGDVQTCIVNKEKRHAFVKMYTRKDAEAAKEGMEQLRHDDSGLRTRWGVGFGPRDCSDYAKGISVIPITKLTDADRKWLLTAPWGGSGGQAITPGLVVEEPDIEIGAGVSSKAISRRMQTDRGGINGPRSTRREEEIANANTIPINPHGPGAGRRGGRGNHSGGRGGYERRSGGNGDDLGYDNNNNGSNGHNAAAAVLPFQFGAATNNLLFPQGGYNNYQAPE</sequence>
<feature type="compositionally biased region" description="Low complexity" evidence="6">
    <location>
        <begin position="170"/>
        <end position="183"/>
    </location>
</feature>
<feature type="region of interest" description="Disordered" evidence="6">
    <location>
        <begin position="374"/>
        <end position="475"/>
    </location>
</feature>
<dbReference type="InterPro" id="IPR051485">
    <property type="entry name" value="SR-CTD_assoc_factor"/>
</dbReference>
<feature type="compositionally biased region" description="Basic and acidic residues" evidence="6">
    <location>
        <begin position="435"/>
        <end position="455"/>
    </location>
</feature>
<dbReference type="FunFam" id="3.30.70.330:FF:000397">
    <property type="entry name" value="RNA binding protein Nrd1"/>
    <property type="match status" value="1"/>
</dbReference>
<dbReference type="HOGENOM" id="CLU_016577_0_0_1"/>
<dbReference type="SUPFAM" id="SSF48464">
    <property type="entry name" value="ENTH/VHS domain"/>
    <property type="match status" value="1"/>
</dbReference>
<dbReference type="Gene3D" id="3.30.70.330">
    <property type="match status" value="1"/>
</dbReference>
<keyword evidence="10" id="KW-1185">Reference proteome</keyword>
<name>S3C5J7_OPHP1</name>
<keyword evidence="2" id="KW-0597">Phosphoprotein</keyword>
<dbReference type="CDD" id="cd16984">
    <property type="entry name" value="CID_Nrd1_like"/>
    <property type="match status" value="1"/>
</dbReference>
<dbReference type="FunFam" id="1.25.40.90:FF:000026">
    <property type="entry name" value="RNA binding protein Nrd1"/>
    <property type="match status" value="1"/>
</dbReference>
<dbReference type="InterPro" id="IPR048892">
    <property type="entry name" value="Nrd1_Seb1_dom2"/>
</dbReference>
<dbReference type="GO" id="GO:0032991">
    <property type="term" value="C:protein-containing complex"/>
    <property type="evidence" value="ECO:0007669"/>
    <property type="project" value="UniProtKB-ARBA"/>
</dbReference>
<dbReference type="InterPro" id="IPR035979">
    <property type="entry name" value="RBD_domain_sf"/>
</dbReference>
<feature type="domain" description="CID" evidence="8">
    <location>
        <begin position="1"/>
        <end position="155"/>
    </location>
</feature>
<gene>
    <name evidence="9" type="ORF">F503_04361</name>
</gene>
<keyword evidence="4" id="KW-0539">Nucleus</keyword>
<dbReference type="VEuPathDB" id="FungiDB:F503_04361"/>
<feature type="compositionally biased region" description="Pro residues" evidence="6">
    <location>
        <begin position="153"/>
        <end position="169"/>
    </location>
</feature>
<dbReference type="Proteomes" id="UP000016923">
    <property type="component" value="Unassembled WGS sequence"/>
</dbReference>
<feature type="compositionally biased region" description="Pro residues" evidence="6">
    <location>
        <begin position="296"/>
        <end position="310"/>
    </location>
</feature>
<dbReference type="AlphaFoldDB" id="S3C5J7"/>
<evidence type="ECO:0000259" key="8">
    <source>
        <dbReference type="PROSITE" id="PS51391"/>
    </source>
</evidence>
<dbReference type="PANTHER" id="PTHR23140">
    <property type="entry name" value="RNA PROCESSING PROTEIN LD23810P"/>
    <property type="match status" value="1"/>
</dbReference>
<dbReference type="eggNOG" id="KOG0132">
    <property type="taxonomic scope" value="Eukaryota"/>
</dbReference>
<feature type="domain" description="RRM" evidence="7">
    <location>
        <begin position="488"/>
        <end position="558"/>
    </location>
</feature>
<evidence type="ECO:0000256" key="1">
    <source>
        <dbReference type="ARBA" id="ARBA00004123"/>
    </source>
</evidence>
<dbReference type="Pfam" id="PF00076">
    <property type="entry name" value="RRM_1"/>
    <property type="match status" value="1"/>
</dbReference>
<dbReference type="OMA" id="GIVQTCI"/>
<evidence type="ECO:0000256" key="2">
    <source>
        <dbReference type="ARBA" id="ARBA00022553"/>
    </source>
</evidence>
<dbReference type="EMBL" id="KE148148">
    <property type="protein sequence ID" value="EPE08774.1"/>
    <property type="molecule type" value="Genomic_DNA"/>
</dbReference>
<dbReference type="GO" id="GO:0031124">
    <property type="term" value="P:mRNA 3'-end processing"/>
    <property type="evidence" value="ECO:0007669"/>
    <property type="project" value="UniProtKB-ARBA"/>
</dbReference>
<evidence type="ECO:0000256" key="3">
    <source>
        <dbReference type="ARBA" id="ARBA00022884"/>
    </source>
</evidence>
<dbReference type="SUPFAM" id="SSF54928">
    <property type="entry name" value="RNA-binding domain, RBD"/>
    <property type="match status" value="1"/>
</dbReference>
<dbReference type="InterPro" id="IPR006569">
    <property type="entry name" value="CID_dom"/>
</dbReference>
<evidence type="ECO:0000256" key="5">
    <source>
        <dbReference type="PROSITE-ProRule" id="PRU00176"/>
    </source>
</evidence>
<evidence type="ECO:0000313" key="10">
    <source>
        <dbReference type="Proteomes" id="UP000016923"/>
    </source>
</evidence>
<dbReference type="STRING" id="1262450.S3C5J7"/>
<reference evidence="9 10" key="1">
    <citation type="journal article" date="2013" name="BMC Genomics">
        <title>The genome and transcriptome of the pine saprophyte Ophiostoma piceae, and a comparison with the bark beetle-associated pine pathogen Grosmannia clavigera.</title>
        <authorList>
            <person name="Haridas S."/>
            <person name="Wang Y."/>
            <person name="Lim L."/>
            <person name="Massoumi Alamouti S."/>
            <person name="Jackman S."/>
            <person name="Docking R."/>
            <person name="Robertson G."/>
            <person name="Birol I."/>
            <person name="Bohlmann J."/>
            <person name="Breuil C."/>
        </authorList>
    </citation>
    <scope>NUCLEOTIDE SEQUENCE [LARGE SCALE GENOMIC DNA]</scope>
    <source>
        <strain evidence="9 10">UAMH 11346</strain>
    </source>
</reference>
<organism evidence="9 10">
    <name type="scientific">Ophiostoma piceae (strain UAMH 11346)</name>
    <name type="common">Sap stain fungus</name>
    <dbReference type="NCBI Taxonomy" id="1262450"/>
    <lineage>
        <taxon>Eukaryota</taxon>
        <taxon>Fungi</taxon>
        <taxon>Dikarya</taxon>
        <taxon>Ascomycota</taxon>
        <taxon>Pezizomycotina</taxon>
        <taxon>Sordariomycetes</taxon>
        <taxon>Sordariomycetidae</taxon>
        <taxon>Ophiostomatales</taxon>
        <taxon>Ophiostomataceae</taxon>
        <taxon>Ophiostoma</taxon>
    </lineage>
</organism>
<dbReference type="PROSITE" id="PS50102">
    <property type="entry name" value="RRM"/>
    <property type="match status" value="1"/>
</dbReference>
<dbReference type="GO" id="GO:0006369">
    <property type="term" value="P:termination of RNA polymerase II transcription"/>
    <property type="evidence" value="ECO:0007669"/>
    <property type="project" value="UniProtKB-ARBA"/>
</dbReference>
<dbReference type="SMART" id="SM00360">
    <property type="entry name" value="RRM"/>
    <property type="match status" value="1"/>
</dbReference>
<feature type="region of interest" description="Disordered" evidence="6">
    <location>
        <begin position="645"/>
        <end position="694"/>
    </location>
</feature>
<dbReference type="OrthoDB" id="79367at2759"/>
<dbReference type="PROSITE" id="PS51391">
    <property type="entry name" value="CID"/>
    <property type="match status" value="1"/>
</dbReference>
<dbReference type="GO" id="GO:0005634">
    <property type="term" value="C:nucleus"/>
    <property type="evidence" value="ECO:0007669"/>
    <property type="project" value="UniProtKB-SubCell"/>
</dbReference>
<feature type="region of interest" description="Disordered" evidence="6">
    <location>
        <begin position="149"/>
        <end position="243"/>
    </location>
</feature>
<dbReference type="PANTHER" id="PTHR23140:SF4">
    <property type="entry name" value="PROTEIN CBR-NRD-1"/>
    <property type="match status" value="1"/>
</dbReference>
<dbReference type="InterPro" id="IPR008942">
    <property type="entry name" value="ENTH_VHS"/>
</dbReference>
<dbReference type="Gene3D" id="1.25.40.90">
    <property type="match status" value="1"/>
</dbReference>
<feature type="compositionally biased region" description="Gly residues" evidence="6">
    <location>
        <begin position="658"/>
        <end position="674"/>
    </location>
</feature>
<comment type="subcellular location">
    <subcellularLocation>
        <location evidence="1">Nucleus</location>
    </subcellularLocation>
</comment>
<feature type="region of interest" description="Disordered" evidence="6">
    <location>
        <begin position="292"/>
        <end position="315"/>
    </location>
</feature>
<dbReference type="SMART" id="SM00582">
    <property type="entry name" value="RPR"/>
    <property type="match status" value="1"/>
</dbReference>
<evidence type="ECO:0000259" key="7">
    <source>
        <dbReference type="PROSITE" id="PS50102"/>
    </source>
</evidence>
<dbReference type="Pfam" id="PF04818">
    <property type="entry name" value="CID"/>
    <property type="match status" value="1"/>
</dbReference>
<dbReference type="InterPro" id="IPR000504">
    <property type="entry name" value="RRM_dom"/>
</dbReference>
<dbReference type="GO" id="GO:0003723">
    <property type="term" value="F:RNA binding"/>
    <property type="evidence" value="ECO:0007669"/>
    <property type="project" value="UniProtKB-UniRule"/>
</dbReference>